<dbReference type="InterPro" id="IPR036249">
    <property type="entry name" value="Thioredoxin-like_sf"/>
</dbReference>
<keyword evidence="1" id="KW-0812">Transmembrane</keyword>
<evidence type="ECO:0000313" key="3">
    <source>
        <dbReference type="EMBL" id="OFC70363.1"/>
    </source>
</evidence>
<dbReference type="AlphaFoldDB" id="A0A1E7Z9Z3"/>
<dbReference type="InterPro" id="IPR012336">
    <property type="entry name" value="Thioredoxin-like_fold"/>
</dbReference>
<feature type="domain" description="Thioredoxin" evidence="2">
    <location>
        <begin position="48"/>
        <end position="183"/>
    </location>
</feature>
<evidence type="ECO:0000313" key="4">
    <source>
        <dbReference type="Proteomes" id="UP000175691"/>
    </source>
</evidence>
<dbReference type="SUPFAM" id="SSF52833">
    <property type="entry name" value="Thioredoxin-like"/>
    <property type="match status" value="1"/>
</dbReference>
<dbReference type="GO" id="GO:0016853">
    <property type="term" value="F:isomerase activity"/>
    <property type="evidence" value="ECO:0007669"/>
    <property type="project" value="UniProtKB-KW"/>
</dbReference>
<reference evidence="3 4" key="1">
    <citation type="submission" date="2016-08" db="EMBL/GenBank/DDBJ databases">
        <authorList>
            <person name="Seilhamer J.J."/>
        </authorList>
    </citation>
    <scope>NUCLEOTIDE SEQUENCE [LARGE SCALE GENOMIC DNA]</scope>
    <source>
        <strain evidence="3 4">KCTC 42603</strain>
    </source>
</reference>
<accession>A0A1E7Z9Z3</accession>
<dbReference type="Proteomes" id="UP000175691">
    <property type="component" value="Unassembled WGS sequence"/>
</dbReference>
<dbReference type="OrthoDB" id="9799347at2"/>
<protein>
    <submittedName>
        <fullName evidence="3">Thiol-disulfide isomerase</fullName>
    </submittedName>
</protein>
<dbReference type="Gene3D" id="3.40.30.10">
    <property type="entry name" value="Glutaredoxin"/>
    <property type="match status" value="1"/>
</dbReference>
<feature type="transmembrane region" description="Helical" evidence="1">
    <location>
        <begin position="6"/>
        <end position="26"/>
    </location>
</feature>
<keyword evidence="4" id="KW-1185">Reference proteome</keyword>
<name>A0A1E7Z9Z3_9ALTE</name>
<keyword evidence="3" id="KW-0413">Isomerase</keyword>
<dbReference type="Pfam" id="PF13905">
    <property type="entry name" value="Thioredoxin_8"/>
    <property type="match status" value="1"/>
</dbReference>
<sequence>MEAIDIIVGVLFVVVLALVVAVWALARQTGILFERVAPLGALVTDSGPAVGQPAPQFDIQSLSGTGAVSVGGQQSHSTLLFFLSPTCPVCKKLIPLLNKIQNDERTWLNVVLASDGKAEEHAKFIESHKLSAFPYLLSTELGLAFRVSRLPFAVLIGENGNVLAKGLVNNREQIESLFNAKEMGVASVQTYIEQAETSAHA</sequence>
<keyword evidence="1" id="KW-1133">Transmembrane helix</keyword>
<dbReference type="PROSITE" id="PS51352">
    <property type="entry name" value="THIOREDOXIN_2"/>
    <property type="match status" value="1"/>
</dbReference>
<keyword evidence="1" id="KW-0472">Membrane</keyword>
<gene>
    <name evidence="3" type="ORF">BFC18_14430</name>
</gene>
<dbReference type="EMBL" id="MDHN01000029">
    <property type="protein sequence ID" value="OFC70363.1"/>
    <property type="molecule type" value="Genomic_DNA"/>
</dbReference>
<organism evidence="3 4">
    <name type="scientific">Alteromonas confluentis</name>
    <dbReference type="NCBI Taxonomy" id="1656094"/>
    <lineage>
        <taxon>Bacteria</taxon>
        <taxon>Pseudomonadati</taxon>
        <taxon>Pseudomonadota</taxon>
        <taxon>Gammaproteobacteria</taxon>
        <taxon>Alteromonadales</taxon>
        <taxon>Alteromonadaceae</taxon>
        <taxon>Alteromonas/Salinimonas group</taxon>
        <taxon>Alteromonas</taxon>
    </lineage>
</organism>
<evidence type="ECO:0000259" key="2">
    <source>
        <dbReference type="PROSITE" id="PS51352"/>
    </source>
</evidence>
<proteinExistence type="predicted"/>
<evidence type="ECO:0000256" key="1">
    <source>
        <dbReference type="SAM" id="Phobius"/>
    </source>
</evidence>
<comment type="caution">
    <text evidence="3">The sequence shown here is derived from an EMBL/GenBank/DDBJ whole genome shotgun (WGS) entry which is preliminary data.</text>
</comment>
<dbReference type="InterPro" id="IPR013766">
    <property type="entry name" value="Thioredoxin_domain"/>
</dbReference>
<dbReference type="RefSeq" id="WP_070126006.1">
    <property type="nucleotide sequence ID" value="NZ_MDHN01000029.1"/>
</dbReference>
<dbReference type="STRING" id="1656094.BFC18_14430"/>